<keyword evidence="2" id="KW-0808">Transferase</keyword>
<organism evidence="2 3">
    <name type="scientific">Bradyrhizobium lablabi</name>
    <dbReference type="NCBI Taxonomy" id="722472"/>
    <lineage>
        <taxon>Bacteria</taxon>
        <taxon>Pseudomonadati</taxon>
        <taxon>Pseudomonadota</taxon>
        <taxon>Alphaproteobacteria</taxon>
        <taxon>Hyphomicrobiales</taxon>
        <taxon>Nitrobacteraceae</taxon>
        <taxon>Bradyrhizobium</taxon>
    </lineage>
</organism>
<dbReference type="Pfam" id="PF00534">
    <property type="entry name" value="Glycos_transf_1"/>
    <property type="match status" value="1"/>
</dbReference>
<evidence type="ECO:0000259" key="1">
    <source>
        <dbReference type="Pfam" id="PF00534"/>
    </source>
</evidence>
<dbReference type="InterPro" id="IPR050194">
    <property type="entry name" value="Glycosyltransferase_grp1"/>
</dbReference>
<dbReference type="Gene3D" id="3.40.50.2000">
    <property type="entry name" value="Glycogen Phosphorylase B"/>
    <property type="match status" value="2"/>
</dbReference>
<dbReference type="PANTHER" id="PTHR45947">
    <property type="entry name" value="SULFOQUINOVOSYL TRANSFERASE SQD2"/>
    <property type="match status" value="1"/>
</dbReference>
<name>A0A1M6MQ39_9BRAD</name>
<reference evidence="2 3" key="1">
    <citation type="submission" date="2016-11" db="EMBL/GenBank/DDBJ databases">
        <authorList>
            <person name="Jaros S."/>
            <person name="Januszkiewicz K."/>
            <person name="Wedrychowicz H."/>
        </authorList>
    </citation>
    <scope>NUCLEOTIDE SEQUENCE [LARGE SCALE GENOMIC DNA]</scope>
    <source>
        <strain evidence="2 3">GAS499</strain>
    </source>
</reference>
<accession>A0A1M6MQ39</accession>
<dbReference type="Proteomes" id="UP000189935">
    <property type="component" value="Chromosome I"/>
</dbReference>
<evidence type="ECO:0000313" key="3">
    <source>
        <dbReference type="Proteomes" id="UP000189935"/>
    </source>
</evidence>
<dbReference type="EMBL" id="LT670844">
    <property type="protein sequence ID" value="SHJ85544.1"/>
    <property type="molecule type" value="Genomic_DNA"/>
</dbReference>
<dbReference type="AlphaFoldDB" id="A0A1M6MQ39"/>
<proteinExistence type="predicted"/>
<dbReference type="CDD" id="cd03801">
    <property type="entry name" value="GT4_PimA-like"/>
    <property type="match status" value="1"/>
</dbReference>
<dbReference type="PANTHER" id="PTHR45947:SF15">
    <property type="entry name" value="TEICHURONIC ACID BIOSYNTHESIS GLYCOSYLTRANSFERASE TUAC-RELATED"/>
    <property type="match status" value="1"/>
</dbReference>
<sequence length="403" mass="45152">MKIAYLINQYPKVSHTFIRREISALEGLGISIDRVAIRGWKEPLVDDLDLHERTLTFYILGIGFAKIAKDVLTLAISRPLRFFRALSEAIRFAQKTDRPRFYHLIYLAEACTLARYCEQHTINHVHAHFGTNPAEVATLASIVGNLTYSFTVHGPDEFDCPEFLGLRKKIQYARFVAAISFYTKSQLLRWADQSDWSKVHVIRCGLETRYFSEVRAASLNQNRFVSVGRLSRQKGQLILLQAVALLVKEGRPIQLVLAGDGELRDEIEHSIDRLNLRSNVVVTGWVSNDSVRKEIEHSRALVLSSFAEGLPVVLMEAMAMARPVLTSSVAGIPELVRNGQEGWVYPPSSVEETASALRECLMASSETIDQLGQQAKSRCAEFHIIDKSAANLAALLRSMVQSA</sequence>
<evidence type="ECO:0000313" key="2">
    <source>
        <dbReference type="EMBL" id="SHJ85544.1"/>
    </source>
</evidence>
<dbReference type="OrthoDB" id="9790710at2"/>
<dbReference type="InterPro" id="IPR001296">
    <property type="entry name" value="Glyco_trans_1"/>
</dbReference>
<feature type="domain" description="Glycosyl transferase family 1" evidence="1">
    <location>
        <begin position="217"/>
        <end position="377"/>
    </location>
</feature>
<dbReference type="GO" id="GO:0016757">
    <property type="term" value="F:glycosyltransferase activity"/>
    <property type="evidence" value="ECO:0007669"/>
    <property type="project" value="InterPro"/>
</dbReference>
<protein>
    <submittedName>
        <fullName evidence="2">Glycosyltransferase involved in cell wall bisynthesis</fullName>
    </submittedName>
</protein>
<gene>
    <name evidence="2" type="ORF">SAMN05444159_1696</name>
</gene>
<dbReference type="SUPFAM" id="SSF53756">
    <property type="entry name" value="UDP-Glycosyltransferase/glycogen phosphorylase"/>
    <property type="match status" value="1"/>
</dbReference>